<dbReference type="AlphaFoldDB" id="A0A9P7S2N6"/>
<dbReference type="KEGG" id="more:E1B28_007819"/>
<keyword evidence="3" id="KW-1185">Reference proteome</keyword>
<dbReference type="EMBL" id="MU249556">
    <property type="protein sequence ID" value="KAG7085285.1"/>
    <property type="molecule type" value="Genomic_DNA"/>
</dbReference>
<reference evidence="2" key="1">
    <citation type="journal article" date="2021" name="Genome Biol. Evol.">
        <title>The assembled and annotated genome of the fairy-ring fungus Marasmius oreades.</title>
        <authorList>
            <person name="Hiltunen M."/>
            <person name="Ament-Velasquez S.L."/>
            <person name="Johannesson H."/>
        </authorList>
    </citation>
    <scope>NUCLEOTIDE SEQUENCE</scope>
    <source>
        <strain evidence="2">03SP1</strain>
    </source>
</reference>
<dbReference type="RefSeq" id="XP_043010682.1">
    <property type="nucleotide sequence ID" value="XM_043152596.1"/>
</dbReference>
<sequence>MIHLNSEHGIGKIIACESKCGGGETVRPAGGSWMSVTVFTSVETYANHNIMKFNLKSNYREESRSFAGFSITEELAWTNVQKASIHQEETLVTAHCCSLSSWGIPWRGLLGDFLVGRRGQLVTLSTPVDQLLQRT</sequence>
<protein>
    <submittedName>
        <fullName evidence="2">Uncharacterized protein</fullName>
    </submittedName>
</protein>
<proteinExistence type="predicted"/>
<organism evidence="2 3">
    <name type="scientific">Marasmius oreades</name>
    <name type="common">fairy-ring Marasmius</name>
    <dbReference type="NCBI Taxonomy" id="181124"/>
    <lineage>
        <taxon>Eukaryota</taxon>
        <taxon>Fungi</taxon>
        <taxon>Dikarya</taxon>
        <taxon>Basidiomycota</taxon>
        <taxon>Agaricomycotina</taxon>
        <taxon>Agaricomycetes</taxon>
        <taxon>Agaricomycetidae</taxon>
        <taxon>Agaricales</taxon>
        <taxon>Marasmiineae</taxon>
        <taxon>Marasmiaceae</taxon>
        <taxon>Marasmius</taxon>
    </lineage>
</organism>
<gene>
    <name evidence="2" type="ORF">E1B28_007819</name>
    <name evidence="1" type="ORF">E1B28_013882</name>
</gene>
<comment type="caution">
    <text evidence="2">The sequence shown here is derived from an EMBL/GenBank/DDBJ whole genome shotgun (WGS) entry which is preliminary data.</text>
</comment>
<accession>A0A9P7S2N6</accession>
<dbReference type="Proteomes" id="UP001049176">
    <property type="component" value="Chromosome 4"/>
</dbReference>
<dbReference type="EMBL" id="CM032184">
    <property type="protein sequence ID" value="KAG7094212.1"/>
    <property type="molecule type" value="Genomic_DNA"/>
</dbReference>
<evidence type="ECO:0000313" key="2">
    <source>
        <dbReference type="EMBL" id="KAG7094212.1"/>
    </source>
</evidence>
<evidence type="ECO:0000313" key="3">
    <source>
        <dbReference type="Proteomes" id="UP001049176"/>
    </source>
</evidence>
<evidence type="ECO:0000313" key="1">
    <source>
        <dbReference type="EMBL" id="KAG7085285.1"/>
    </source>
</evidence>
<name>A0A9P7S2N6_9AGAR</name>
<dbReference type="GeneID" id="66076895"/>